<evidence type="ECO:0000313" key="5">
    <source>
        <dbReference type="EMBL" id="SEB90688.1"/>
    </source>
</evidence>
<feature type="region of interest" description="Disordered" evidence="2">
    <location>
        <begin position="632"/>
        <end position="652"/>
    </location>
</feature>
<sequence length="652" mass="71007">MPLPAVFTSSGRYRTARTLRAGGLFRPLVFRARWPLSYSKTAESRTGSWEWIQFVLDALCWFLAMGLALVLRYELHVEWAQLPGLLAVTGVAALAQLIFGYLLSVYRGRYQSGSFGEVQALLIATLLVATAVTGLLLVAYRQLDVGRSVALIAAPIALIGMAGIRYLRRLYREAKSRPGDSARNTLIYGAGFVGNSLVTRMLQDPDSPYYPVGLIDDDPSKKHLRLSGVQVLGRGEDIRSIVHRTKAEVLVLAFGSVERDVVTRVSDSVAGLNVRVLVLPPLNQMLSGGAPQGFSDFRDISVEDLIGRRPVDIQVEKIAGYISDRRVIVTGAGGSIGSELCRQISQFSPAELIMLDHDETALQQTQISLTGHGLLNGQDTVLCSIRDQAGLEAVFRERKPEVVFHAAALKHAPLLQQYPGEGWKTNVLGTLNVLRAARAAGVSRFVNISTDKAANPSTALGHSKRMAERLTAWMAQETGLPYVSVRFGNVMGSRGSMLPLFTQQIQAGGPVTVTHKDVTRFFMTIPEACQLVIQAGAIGHGGEVLLLDMGEPVRILDVAQRMIAMSGKSVDIVFTGLRPGEKMHEELIGDGEVDATRIHPKISHARIQPIDPEDLDLESWLEACRFDEERLSASGIADEESEDPVDLGRVGS</sequence>
<dbReference type="CDD" id="cd05237">
    <property type="entry name" value="UDP_invert_4-6DH_SDR_e"/>
    <property type="match status" value="1"/>
</dbReference>
<dbReference type="PANTHER" id="PTHR43318:SF1">
    <property type="entry name" value="POLYSACCHARIDE BIOSYNTHESIS PROTEIN EPSC-RELATED"/>
    <property type="match status" value="1"/>
</dbReference>
<feature type="domain" description="Polysaccharide biosynthesis protein CapD-like" evidence="4">
    <location>
        <begin position="327"/>
        <end position="605"/>
    </location>
</feature>
<keyword evidence="3" id="KW-0472">Membrane</keyword>
<dbReference type="InterPro" id="IPR036291">
    <property type="entry name" value="NAD(P)-bd_dom_sf"/>
</dbReference>
<dbReference type="EMBL" id="FNSN01000003">
    <property type="protein sequence ID" value="SEB90688.1"/>
    <property type="molecule type" value="Genomic_DNA"/>
</dbReference>
<comment type="similarity">
    <text evidence="1">Belongs to the polysaccharide synthase family.</text>
</comment>
<evidence type="ECO:0000259" key="4">
    <source>
        <dbReference type="Pfam" id="PF02719"/>
    </source>
</evidence>
<feature type="transmembrane region" description="Helical" evidence="3">
    <location>
        <begin position="118"/>
        <end position="140"/>
    </location>
</feature>
<evidence type="ECO:0000256" key="2">
    <source>
        <dbReference type="SAM" id="MobiDB-lite"/>
    </source>
</evidence>
<feature type="transmembrane region" description="Helical" evidence="3">
    <location>
        <begin position="85"/>
        <end position="106"/>
    </location>
</feature>
<organism evidence="5 6">
    <name type="scientific">Arthrobacter woluwensis</name>
    <dbReference type="NCBI Taxonomy" id="156980"/>
    <lineage>
        <taxon>Bacteria</taxon>
        <taxon>Bacillati</taxon>
        <taxon>Actinomycetota</taxon>
        <taxon>Actinomycetes</taxon>
        <taxon>Micrococcales</taxon>
        <taxon>Micrococcaceae</taxon>
        <taxon>Arthrobacter</taxon>
    </lineage>
</organism>
<dbReference type="PANTHER" id="PTHR43318">
    <property type="entry name" value="UDP-N-ACETYLGLUCOSAMINE 4,6-DEHYDRATASE"/>
    <property type="match status" value="1"/>
</dbReference>
<reference evidence="5 6" key="1">
    <citation type="submission" date="2016-10" db="EMBL/GenBank/DDBJ databases">
        <authorList>
            <person name="de Groot N.N."/>
        </authorList>
    </citation>
    <scope>NUCLEOTIDE SEQUENCE [LARGE SCALE GENOMIC DNA]</scope>
    <source>
        <strain evidence="5 6">DSM 10495</strain>
    </source>
</reference>
<dbReference type="Proteomes" id="UP000182652">
    <property type="component" value="Unassembled WGS sequence"/>
</dbReference>
<dbReference type="Pfam" id="PF13727">
    <property type="entry name" value="CoA_binding_3"/>
    <property type="match status" value="1"/>
</dbReference>
<dbReference type="STRING" id="156980.SAMN04489745_1565"/>
<accession>A0A1H4N7A3</accession>
<keyword evidence="3" id="KW-0812">Transmembrane</keyword>
<protein>
    <submittedName>
        <fullName evidence="5">NDP-sugar epimerase, includes UDP-GlcNAc-inverting 4,6-dehydratase FlaA1 and capsular polysaccharide biosynthesis protein EpsC</fullName>
    </submittedName>
</protein>
<dbReference type="Pfam" id="PF02719">
    <property type="entry name" value="Polysacc_synt_2"/>
    <property type="match status" value="1"/>
</dbReference>
<keyword evidence="3" id="KW-1133">Transmembrane helix</keyword>
<keyword evidence="6" id="KW-1185">Reference proteome</keyword>
<dbReference type="InterPro" id="IPR051203">
    <property type="entry name" value="Polysaccharide_Synthase-Rel"/>
</dbReference>
<feature type="transmembrane region" description="Helical" evidence="3">
    <location>
        <begin position="54"/>
        <end position="73"/>
    </location>
</feature>
<proteinExistence type="inferred from homology"/>
<dbReference type="SUPFAM" id="SSF51735">
    <property type="entry name" value="NAD(P)-binding Rossmann-fold domains"/>
    <property type="match status" value="2"/>
</dbReference>
<name>A0A1H4N7A3_9MICC</name>
<gene>
    <name evidence="5" type="ORF">SAMN04489745_1565</name>
</gene>
<dbReference type="InterPro" id="IPR003869">
    <property type="entry name" value="Polysac_CapD-like"/>
</dbReference>
<feature type="transmembrane region" description="Helical" evidence="3">
    <location>
        <begin position="146"/>
        <end position="167"/>
    </location>
</feature>
<evidence type="ECO:0000313" key="6">
    <source>
        <dbReference type="Proteomes" id="UP000182652"/>
    </source>
</evidence>
<dbReference type="AlphaFoldDB" id="A0A1H4N7A3"/>
<evidence type="ECO:0000256" key="3">
    <source>
        <dbReference type="SAM" id="Phobius"/>
    </source>
</evidence>
<evidence type="ECO:0000256" key="1">
    <source>
        <dbReference type="ARBA" id="ARBA00007430"/>
    </source>
</evidence>
<dbReference type="Gene3D" id="3.40.50.720">
    <property type="entry name" value="NAD(P)-binding Rossmann-like Domain"/>
    <property type="match status" value="2"/>
</dbReference>